<dbReference type="EMBL" id="VYKK01000004">
    <property type="protein sequence ID" value="KAA9007746.1"/>
    <property type="molecule type" value="Genomic_DNA"/>
</dbReference>
<sequence>MISKENEIRRYDLYLADLGEPDKDSSVQGGTRPVVVVSNDMGNKYSPLVFVVPVTSSATKKRLPTHVEIKAEKTGIAKDSTILFEQIITIPKKQLKYKLLSLPGELKQDMDKAYLVSTGLNEYIKF</sequence>
<evidence type="ECO:0000313" key="4">
    <source>
        <dbReference type="EMBL" id="KAA9007746.1"/>
    </source>
</evidence>
<dbReference type="GO" id="GO:0004521">
    <property type="term" value="F:RNA endonuclease activity"/>
    <property type="evidence" value="ECO:0007669"/>
    <property type="project" value="TreeGrafter"/>
</dbReference>
<protein>
    <recommendedName>
        <fullName evidence="3">mRNA interferase</fullName>
        <ecNumber evidence="3">3.1.-.-</ecNumber>
    </recommendedName>
</protein>
<comment type="function">
    <text evidence="3">Toxic component of a type II toxin-antitoxin (TA) system.</text>
</comment>
<evidence type="ECO:0000256" key="3">
    <source>
        <dbReference type="PIRNR" id="PIRNR033490"/>
    </source>
</evidence>
<keyword evidence="2" id="KW-1277">Toxin-antitoxin system</keyword>
<evidence type="ECO:0000313" key="5">
    <source>
        <dbReference type="Proteomes" id="UP000367750"/>
    </source>
</evidence>
<dbReference type="GO" id="GO:0016075">
    <property type="term" value="P:rRNA catabolic process"/>
    <property type="evidence" value="ECO:0007669"/>
    <property type="project" value="TreeGrafter"/>
</dbReference>
<keyword evidence="3" id="KW-0378">Hydrolase</keyword>
<keyword evidence="3" id="KW-0540">Nuclease</keyword>
<accession>A0A5J5GHP0</accession>
<dbReference type="Pfam" id="PF02452">
    <property type="entry name" value="PemK_toxin"/>
    <property type="match status" value="1"/>
</dbReference>
<dbReference type="AlphaFoldDB" id="A0A5J5GHP0"/>
<dbReference type="Gene3D" id="2.30.30.110">
    <property type="match status" value="1"/>
</dbReference>
<dbReference type="OrthoDB" id="9808744at2"/>
<dbReference type="EC" id="3.1.-.-" evidence="3"/>
<evidence type="ECO:0000256" key="2">
    <source>
        <dbReference type="ARBA" id="ARBA00022649"/>
    </source>
</evidence>
<dbReference type="PANTHER" id="PTHR33988">
    <property type="entry name" value="ENDORIBONUCLEASE MAZF-RELATED"/>
    <property type="match status" value="1"/>
</dbReference>
<keyword evidence="5" id="KW-1185">Reference proteome</keyword>
<reference evidence="4 5" key="1">
    <citation type="submission" date="2019-09" db="EMBL/GenBank/DDBJ databases">
        <title>Bacillus ochoae sp. nov., Paenibacillus whitsoniae sp. nov., Paenibacillus spiritus sp. nov. Isolated from the Mars Exploration Rover during spacecraft assembly.</title>
        <authorList>
            <person name="Seuylemezian A."/>
            <person name="Vaishampayan P."/>
        </authorList>
    </citation>
    <scope>NUCLEOTIDE SEQUENCE [LARGE SCALE GENOMIC DNA]</scope>
    <source>
        <strain evidence="4 5">MER_111</strain>
    </source>
</reference>
<name>A0A5J5GHP0_9BACL</name>
<gene>
    <name evidence="4" type="ORF">F4V43_02200</name>
</gene>
<dbReference type="GO" id="GO:0016787">
    <property type="term" value="F:hydrolase activity"/>
    <property type="evidence" value="ECO:0007669"/>
    <property type="project" value="UniProtKB-KW"/>
</dbReference>
<dbReference type="GO" id="GO:0006402">
    <property type="term" value="P:mRNA catabolic process"/>
    <property type="evidence" value="ECO:0007669"/>
    <property type="project" value="TreeGrafter"/>
</dbReference>
<dbReference type="PANTHER" id="PTHR33988:SF2">
    <property type="entry name" value="ENDORIBONUCLEASE MAZF"/>
    <property type="match status" value="1"/>
</dbReference>
<keyword evidence="3" id="KW-0255">Endonuclease</keyword>
<proteinExistence type="inferred from homology"/>
<comment type="similarity">
    <text evidence="1 3">Belongs to the PemK/MazF family.</text>
</comment>
<organism evidence="4 5">
    <name type="scientific">Paenibacillus spiritus</name>
    <dbReference type="NCBI Taxonomy" id="2496557"/>
    <lineage>
        <taxon>Bacteria</taxon>
        <taxon>Bacillati</taxon>
        <taxon>Bacillota</taxon>
        <taxon>Bacilli</taxon>
        <taxon>Bacillales</taxon>
        <taxon>Paenibacillaceae</taxon>
        <taxon>Paenibacillus</taxon>
    </lineage>
</organism>
<comment type="caution">
    <text evidence="4">The sequence shown here is derived from an EMBL/GenBank/DDBJ whole genome shotgun (WGS) entry which is preliminary data.</text>
</comment>
<dbReference type="SUPFAM" id="SSF50118">
    <property type="entry name" value="Cell growth inhibitor/plasmid maintenance toxic component"/>
    <property type="match status" value="1"/>
</dbReference>
<dbReference type="PIRSF" id="PIRSF033490">
    <property type="entry name" value="MazF"/>
    <property type="match status" value="1"/>
</dbReference>
<evidence type="ECO:0000256" key="1">
    <source>
        <dbReference type="ARBA" id="ARBA00007521"/>
    </source>
</evidence>
<dbReference type="InterPro" id="IPR011067">
    <property type="entry name" value="Plasmid_toxin/cell-grow_inhib"/>
</dbReference>
<dbReference type="Proteomes" id="UP000367750">
    <property type="component" value="Unassembled WGS sequence"/>
</dbReference>
<dbReference type="InterPro" id="IPR003477">
    <property type="entry name" value="PemK-like"/>
</dbReference>
<dbReference type="GO" id="GO:0003677">
    <property type="term" value="F:DNA binding"/>
    <property type="evidence" value="ECO:0007669"/>
    <property type="project" value="InterPro"/>
</dbReference>